<proteinExistence type="predicted"/>
<sequence>MSIRIKDKYIEIPIIQGAMAIGMSSKDLVGAVANRGAIGTLSMVNPGYAQKDFLKNPFEANKRAYIEDLKFARKKSKGRGLILTNLMHVVERFDEYLEFLNSTDVDGVVVGAGLPLELPKYISEEKIIGPIVSSARALKIIMKKWEKYKRKPDLIILEGPKAGGHLGFKREDLEIDILDELQKIIKLVKDIPIFVGGGFGTPQAMREALRIGATGVQIGTGFLFTKESGLPKSAKEKILNAKNKGNLKNVILESPVGLLARGMENNLVKQMKSEKIPPKHCLSCIKTCKRKDTNYCISEALINAVKGDINKGLFFAGTDIENIERVRSVDDYIDWLLEEK</sequence>
<protein>
    <recommendedName>
        <fullName evidence="2">Probable nitronate monooxygenase</fullName>
    </recommendedName>
</protein>
<dbReference type="InterPro" id="IPR013785">
    <property type="entry name" value="Aldolase_TIM"/>
</dbReference>
<evidence type="ECO:0000256" key="5">
    <source>
        <dbReference type="ARBA" id="ARBA00023002"/>
    </source>
</evidence>
<gene>
    <name evidence="6" type="ORF">BIV18_00920</name>
</gene>
<evidence type="ECO:0000313" key="7">
    <source>
        <dbReference type="Proteomes" id="UP000187166"/>
    </source>
</evidence>
<dbReference type="STRING" id="1465756.BIV18_00920"/>
<dbReference type="GO" id="GO:0018580">
    <property type="term" value="F:nitronate monooxygenase activity"/>
    <property type="evidence" value="ECO:0007669"/>
    <property type="project" value="InterPro"/>
</dbReference>
<keyword evidence="5" id="KW-0560">Oxidoreductase</keyword>
<keyword evidence="3" id="KW-0285">Flavoprotein</keyword>
<keyword evidence="6" id="KW-0223">Dioxygenase</keyword>
<dbReference type="Proteomes" id="UP000187166">
    <property type="component" value="Unassembled WGS sequence"/>
</dbReference>
<keyword evidence="7" id="KW-1185">Reference proteome</keyword>
<dbReference type="EMBL" id="MJIH01000001">
    <property type="protein sequence ID" value="OLR64206.1"/>
    <property type="molecule type" value="Genomic_DNA"/>
</dbReference>
<evidence type="ECO:0000256" key="3">
    <source>
        <dbReference type="ARBA" id="ARBA00022630"/>
    </source>
</evidence>
<dbReference type="InterPro" id="IPR004136">
    <property type="entry name" value="NMO"/>
</dbReference>
<evidence type="ECO:0000256" key="1">
    <source>
        <dbReference type="ARBA" id="ARBA00003535"/>
    </source>
</evidence>
<keyword evidence="4" id="KW-0288">FMN</keyword>
<name>A0A1U7LY35_9FIRM</name>
<dbReference type="SUPFAM" id="SSF51412">
    <property type="entry name" value="Inosine monophosphate dehydrogenase (IMPDH)"/>
    <property type="match status" value="1"/>
</dbReference>
<evidence type="ECO:0000256" key="2">
    <source>
        <dbReference type="ARBA" id="ARBA00013457"/>
    </source>
</evidence>
<dbReference type="CDD" id="cd04730">
    <property type="entry name" value="NPD_like"/>
    <property type="match status" value="1"/>
</dbReference>
<dbReference type="AlphaFoldDB" id="A0A1U7LY35"/>
<comment type="caution">
    <text evidence="6">The sequence shown here is derived from an EMBL/GenBank/DDBJ whole genome shotgun (WGS) entry which is preliminary data.</text>
</comment>
<accession>A0A1U7LY35</accession>
<dbReference type="Pfam" id="PF03060">
    <property type="entry name" value="NMO"/>
    <property type="match status" value="1"/>
</dbReference>
<comment type="function">
    <text evidence="1">Nitronate monooxygenase that uses molecular oxygen to catalyze the oxidative denitrification of alkyl nitronates. Acts on propionate 3-nitronate (P3N), the presumed physiological substrate. Probably functions in the detoxification of P3N, a metabolic poison produced by plants and fungi as a defense mechanism.</text>
</comment>
<organism evidence="6 7">
    <name type="scientific">Peptoniphilus porci</name>
    <dbReference type="NCBI Taxonomy" id="2652280"/>
    <lineage>
        <taxon>Bacteria</taxon>
        <taxon>Bacillati</taxon>
        <taxon>Bacillota</taxon>
        <taxon>Tissierellia</taxon>
        <taxon>Tissierellales</taxon>
        <taxon>Peptoniphilaceae</taxon>
        <taxon>Peptoniphilus</taxon>
    </lineage>
</organism>
<dbReference type="GO" id="GO:0051213">
    <property type="term" value="F:dioxygenase activity"/>
    <property type="evidence" value="ECO:0007669"/>
    <property type="project" value="UniProtKB-KW"/>
</dbReference>
<dbReference type="PANTHER" id="PTHR32332">
    <property type="entry name" value="2-NITROPROPANE DIOXYGENASE"/>
    <property type="match status" value="1"/>
</dbReference>
<dbReference type="PANTHER" id="PTHR32332:SF18">
    <property type="entry name" value="2-NITROPROPANE DIOXYGENASE"/>
    <property type="match status" value="1"/>
</dbReference>
<reference evidence="6 7" key="1">
    <citation type="journal article" date="2016" name="Appl. Environ. Microbiol.">
        <title>Function and Phylogeny of Bacterial Butyryl Coenzyme A:Acetate Transferases and Their Diversity in the Proximal Colon of Swine.</title>
        <authorList>
            <person name="Trachsel J."/>
            <person name="Bayles D.O."/>
            <person name="Looft T."/>
            <person name="Levine U.Y."/>
            <person name="Allen H.K."/>
        </authorList>
    </citation>
    <scope>NUCLEOTIDE SEQUENCE [LARGE SCALE GENOMIC DNA]</scope>
    <source>
        <strain evidence="6 7">35-6-1</strain>
    </source>
</reference>
<evidence type="ECO:0000256" key="4">
    <source>
        <dbReference type="ARBA" id="ARBA00022643"/>
    </source>
</evidence>
<dbReference type="Gene3D" id="3.20.20.70">
    <property type="entry name" value="Aldolase class I"/>
    <property type="match status" value="1"/>
</dbReference>
<evidence type="ECO:0000313" key="6">
    <source>
        <dbReference type="EMBL" id="OLR64206.1"/>
    </source>
</evidence>